<dbReference type="PANTHER" id="PTHR12197">
    <property type="entry name" value="HISTONE-LYSINE N-METHYLTRANSFERASE SMYD"/>
    <property type="match status" value="1"/>
</dbReference>
<dbReference type="InterPro" id="IPR046341">
    <property type="entry name" value="SET_dom_sf"/>
</dbReference>
<evidence type="ECO:0000256" key="3">
    <source>
        <dbReference type="ARBA" id="ARBA00022833"/>
    </source>
</evidence>
<dbReference type="GO" id="GO:0005634">
    <property type="term" value="C:nucleus"/>
    <property type="evidence" value="ECO:0007669"/>
    <property type="project" value="TreeGrafter"/>
</dbReference>
<dbReference type="Proteomes" id="UP000249757">
    <property type="component" value="Unassembled WGS sequence"/>
</dbReference>
<dbReference type="PANTHER" id="PTHR12197:SF273">
    <property type="entry name" value="MYND-TYPE ZINC FINGER PROTEIN SAMB"/>
    <property type="match status" value="1"/>
</dbReference>
<dbReference type="EMBL" id="NQIK02000010">
    <property type="protein sequence ID" value="KAF7564759.1"/>
    <property type="molecule type" value="Genomic_DNA"/>
</dbReference>
<dbReference type="InterPro" id="IPR001214">
    <property type="entry name" value="SET_dom"/>
</dbReference>
<reference evidence="5" key="1">
    <citation type="journal article" date="2018" name="BMC Genomics">
        <title>Comparative genomics of the wheat fungal pathogen Pyrenophora tritici-repentis reveals chromosomal variations and genome plasticity.</title>
        <authorList>
            <person name="Moolhuijzen P."/>
            <person name="See P.T."/>
            <person name="Hane J.K."/>
            <person name="Shi G."/>
            <person name="Liu Z."/>
            <person name="Oliver R.P."/>
            <person name="Moffat C.S."/>
        </authorList>
    </citation>
    <scope>NUCLEOTIDE SEQUENCE [LARGE SCALE GENOMIC DNA]</scope>
    <source>
        <strain evidence="5">M4</strain>
    </source>
</reference>
<dbReference type="SUPFAM" id="SSF82199">
    <property type="entry name" value="SET domain"/>
    <property type="match status" value="1"/>
</dbReference>
<evidence type="ECO:0000313" key="5">
    <source>
        <dbReference type="EMBL" id="KAF7564759.1"/>
    </source>
</evidence>
<organism evidence="6 7">
    <name type="scientific">Pyrenophora tritici-repentis</name>
    <dbReference type="NCBI Taxonomy" id="45151"/>
    <lineage>
        <taxon>Eukaryota</taxon>
        <taxon>Fungi</taxon>
        <taxon>Dikarya</taxon>
        <taxon>Ascomycota</taxon>
        <taxon>Pezizomycotina</taxon>
        <taxon>Dothideomycetes</taxon>
        <taxon>Pleosporomycetidae</taxon>
        <taxon>Pleosporales</taxon>
        <taxon>Pleosporineae</taxon>
        <taxon>Pleosporaceae</taxon>
        <taxon>Pyrenophora</taxon>
    </lineage>
</organism>
<dbReference type="Proteomes" id="UP000245464">
    <property type="component" value="Chromosome 10"/>
</dbReference>
<reference evidence="6" key="3">
    <citation type="journal article" date="2022" name="bioRxiv">
        <title>A global pangenome for the wheat fungal pathogen Pyrenophora tritici-repentis and prediction of effector protein structural homology.</title>
        <authorList>
            <person name="Moolhuijzen P."/>
            <person name="See P.T."/>
            <person name="Shi G."/>
            <person name="Powell H.R."/>
            <person name="Cockram J."/>
            <person name="Jorgensen L.N."/>
            <person name="Benslimane H."/>
            <person name="Strelkov S.E."/>
            <person name="Turner J."/>
            <person name="Liu Z."/>
            <person name="Moffat C.S."/>
        </authorList>
    </citation>
    <scope>NUCLEOTIDE SEQUENCE</scope>
    <source>
        <strain evidence="6">86-124</strain>
    </source>
</reference>
<keyword evidence="7" id="KW-1185">Reference proteome</keyword>
<protein>
    <recommendedName>
        <fullName evidence="4">SET domain-containing protein</fullName>
    </recommendedName>
</protein>
<proteinExistence type="predicted"/>
<dbReference type="AlphaFoldDB" id="A0A2W1GEK6"/>
<accession>A0A2W1GEK6</accession>
<dbReference type="Pfam" id="PF00856">
    <property type="entry name" value="SET"/>
    <property type="match status" value="1"/>
</dbReference>
<reference evidence="7" key="4">
    <citation type="journal article" date="2022" name="Microb. Genom.">
        <title>A global pangenome for the wheat fungal pathogen Pyrenophora tritici-repentis and prediction of effector protein structural homology.</title>
        <authorList>
            <person name="Moolhuijzen P.M."/>
            <person name="See P.T."/>
            <person name="Shi G."/>
            <person name="Powell H.R."/>
            <person name="Cockram J."/>
            <person name="Jorgensen L.N."/>
            <person name="Benslimane H."/>
            <person name="Strelkov S.E."/>
            <person name="Turner J."/>
            <person name="Liu Z."/>
            <person name="Moffat C.S."/>
        </authorList>
    </citation>
    <scope>NUCLEOTIDE SEQUENCE [LARGE SCALE GENOMIC DNA]</scope>
</reference>
<sequence>MQKSNVLRERLTRELVGLQETTIDQPYSILHRLRLAKAYRDLGYPDLAAGDAYKALILIDEVVQEGEYHDDALEAARTDIATEQMRDVAVDSEKEVTSFEDDEIAAWAQTRWSKNAHDALIGCLIDCGCFRSAFDYISRAKKAFPDDKVFHNYDDTLSSRLRSYFADNGEALEDINIEEYPDKGLVRREKYPWNHHEPNRFSTECLDFLNKELTNIAPMLEVRVAELPVLTTTDTTNGSIPDSKYTKQLGLFAKEDIAPGEKVLEEKSLLTAISRLHDSYCDACSIPFSTSEDQKDAIISCEECDEVFFCSEECHDLAQDHYHPSICGVNLDQGKVPVREAADYLYTLLLFRALALAETQDLHPLELKEVRYIWGDYHGKDLGVAWQAGTSGRLSNPFGHVPQTLPFSFKNNILMPLNVLEKMDVNIFTQSHRYDTWIFNALYAKFRGTASAQQGLDGKPEISAVHPMWCLANHSCDPNVAWEWRGSMRFWTREQMVDWMGRDQDKGPGLKKDEEVFGHYCDIRLPVKERREWAVGALGGECMCARCVWEEAAEQKQGGSH</sequence>
<keyword evidence="1" id="KW-0479">Metal-binding</keyword>
<dbReference type="OrthoDB" id="438641at2759"/>
<evidence type="ECO:0000259" key="4">
    <source>
        <dbReference type="PROSITE" id="PS50280"/>
    </source>
</evidence>
<keyword evidence="2" id="KW-0863">Zinc-finger</keyword>
<reference evidence="6" key="2">
    <citation type="submission" date="2021-05" db="EMBL/GenBank/DDBJ databases">
        <authorList>
            <person name="Moolhuijzen P.M."/>
            <person name="Moffat C.S."/>
        </authorList>
    </citation>
    <scope>NUCLEOTIDE SEQUENCE</scope>
    <source>
        <strain evidence="6">86-124</strain>
    </source>
</reference>
<comment type="caution">
    <text evidence="6">The sequence shown here is derived from an EMBL/GenBank/DDBJ whole genome shotgun (WGS) entry which is preliminary data.</text>
</comment>
<dbReference type="InterPro" id="IPR050869">
    <property type="entry name" value="H3K4_H4K5_MeTrfase"/>
</dbReference>
<evidence type="ECO:0000256" key="2">
    <source>
        <dbReference type="ARBA" id="ARBA00022771"/>
    </source>
</evidence>
<dbReference type="GO" id="GO:0008270">
    <property type="term" value="F:zinc ion binding"/>
    <property type="evidence" value="ECO:0007669"/>
    <property type="project" value="UniProtKB-KW"/>
</dbReference>
<dbReference type="InterPro" id="IPR002893">
    <property type="entry name" value="Znf_MYND"/>
</dbReference>
<dbReference type="PROSITE" id="PS01360">
    <property type="entry name" value="ZF_MYND_1"/>
    <property type="match status" value="1"/>
</dbReference>
<feature type="domain" description="SET" evidence="4">
    <location>
        <begin position="228"/>
        <end position="521"/>
    </location>
</feature>
<evidence type="ECO:0000313" key="7">
    <source>
        <dbReference type="Proteomes" id="UP000249757"/>
    </source>
</evidence>
<evidence type="ECO:0000256" key="1">
    <source>
        <dbReference type="ARBA" id="ARBA00022723"/>
    </source>
</evidence>
<dbReference type="PROSITE" id="PS50280">
    <property type="entry name" value="SET"/>
    <property type="match status" value="1"/>
</dbReference>
<gene>
    <name evidence="6" type="ORF">Ptr86124_009551</name>
    <name evidence="5" type="ORF">PtrM4_041930</name>
</gene>
<name>A0A2W1GEK6_9PLEO</name>
<evidence type="ECO:0000313" key="6">
    <source>
        <dbReference type="EMBL" id="KAI1511147.1"/>
    </source>
</evidence>
<keyword evidence="3" id="KW-0862">Zinc</keyword>
<dbReference type="Gene3D" id="2.170.270.10">
    <property type="entry name" value="SET domain"/>
    <property type="match status" value="1"/>
</dbReference>
<dbReference type="EMBL" id="NRDI02000014">
    <property type="protein sequence ID" value="KAI1511147.1"/>
    <property type="molecule type" value="Genomic_DNA"/>
</dbReference>